<dbReference type="InterPro" id="IPR020287">
    <property type="entry name" value="Tail_sheath_C"/>
</dbReference>
<comment type="similarity">
    <text evidence="1">Belongs to the myoviridae tail sheath protein family.</text>
</comment>
<dbReference type="Pfam" id="PF17482">
    <property type="entry name" value="Phage_sheath_1C"/>
    <property type="match status" value="1"/>
</dbReference>
<name>A0A2W4QEG8_9GAMM</name>
<evidence type="ECO:0000256" key="1">
    <source>
        <dbReference type="ARBA" id="ARBA00008005"/>
    </source>
</evidence>
<proteinExistence type="inferred from homology"/>
<protein>
    <recommendedName>
        <fullName evidence="2">Tail sheath protein C-terminal domain-containing protein</fullName>
    </recommendedName>
</protein>
<dbReference type="PANTHER" id="PTHR35861">
    <property type="match status" value="1"/>
</dbReference>
<dbReference type="PANTHER" id="PTHR35861:SF1">
    <property type="entry name" value="PHAGE TAIL SHEATH PROTEIN"/>
    <property type="match status" value="1"/>
</dbReference>
<dbReference type="Proteomes" id="UP000249396">
    <property type="component" value="Unassembled WGS sequence"/>
</dbReference>
<dbReference type="InterPro" id="IPR052042">
    <property type="entry name" value="Tail_sheath_structural"/>
</dbReference>
<evidence type="ECO:0000313" key="3">
    <source>
        <dbReference type="EMBL" id="PZN68989.1"/>
    </source>
</evidence>
<dbReference type="AlphaFoldDB" id="A0A2W4QEG8"/>
<evidence type="ECO:0000313" key="4">
    <source>
        <dbReference type="Proteomes" id="UP000249396"/>
    </source>
</evidence>
<dbReference type="Gene3D" id="3.40.50.11780">
    <property type="match status" value="1"/>
</dbReference>
<accession>A0A2W4QEG8</accession>
<organism evidence="3 4">
    <name type="scientific">Candidatus Methylumidiphilus alinenensis</name>
    <dbReference type="NCBI Taxonomy" id="2202197"/>
    <lineage>
        <taxon>Bacteria</taxon>
        <taxon>Pseudomonadati</taxon>
        <taxon>Pseudomonadota</taxon>
        <taxon>Gammaproteobacteria</taxon>
        <taxon>Methylococcales</taxon>
        <taxon>Candidatus Methylumidiphilus</taxon>
    </lineage>
</organism>
<sequence>MQCHKLGDRFLILDVPPDIKDAKKDIIASFRSGIGTRYLNYAAAYHPYLQTTLNYQYKDENIQVCGTPPIPQWTSSANGITVTNLDDKTAKVKVLLEKGASTCKFSKVDGEPILVITLPNTSHTGKVVVEEWNSWPERPANFSILKNGDGSAAITQSPSRWSSGAKGINVIYFGNEQAIVKFYRSEAASTGFAINKAAELTITLAANAQVWWDVFKAWDSLPSKPPGFDISLNDDGCEKIILPPSTWTSGINGITVSNSVIDKAKVRIQLSTANPTATAFKVETDTLTITLKDGNQKGSEVLAAWTVATAPKGNFQIAINGSGSEIITALTNTDTVEMPHTASLAAQPVPLQLQTLKAIQTTDTGLYNLIKAELGNQRVVLPPSPAIAGIYVQVDRDRGVWKAPANVSVASVLGPVTKISDVQQETLNVDPTGGKSINIIRAFAGKGTLVWGARTLEGNSNEWRYVPVRRLFITIEESTRKASSFAVFEPNDAMTWLKVKSMIDSYLYGLWEQGALAGSRQEQAYFINVGLGKTMTAQDILEGRMIVEIGVAAVRPAEFIILRFSHKMQEA</sequence>
<gene>
    <name evidence="3" type="ORF">DM484_30550</name>
</gene>
<reference evidence="3 4" key="1">
    <citation type="journal article" date="2018" name="Aquat. Microb. Ecol.">
        <title>Gammaproteobacterial methanotrophs dominate.</title>
        <authorList>
            <person name="Rissanen A.J."/>
            <person name="Saarenheimo J."/>
            <person name="Tiirola M."/>
            <person name="Peura S."/>
            <person name="Aalto S.L."/>
            <person name="Karvinen A."/>
            <person name="Nykanen H."/>
        </authorList>
    </citation>
    <scope>NUCLEOTIDE SEQUENCE [LARGE SCALE GENOMIC DNA]</scope>
    <source>
        <strain evidence="3">AMbin10</strain>
    </source>
</reference>
<dbReference type="EMBL" id="QJPH01000590">
    <property type="protein sequence ID" value="PZN68989.1"/>
    <property type="molecule type" value="Genomic_DNA"/>
</dbReference>
<feature type="domain" description="Tail sheath protein C-terminal" evidence="2">
    <location>
        <begin position="460"/>
        <end position="564"/>
    </location>
</feature>
<evidence type="ECO:0000259" key="2">
    <source>
        <dbReference type="Pfam" id="PF17482"/>
    </source>
</evidence>
<comment type="caution">
    <text evidence="3">The sequence shown here is derived from an EMBL/GenBank/DDBJ whole genome shotgun (WGS) entry which is preliminary data.</text>
</comment>